<comment type="caution">
    <text evidence="1">The sequence shown here is derived from an EMBL/GenBank/DDBJ whole genome shotgun (WGS) entry which is preliminary data.</text>
</comment>
<evidence type="ECO:0000313" key="2">
    <source>
        <dbReference type="Proteomes" id="UP000053352"/>
    </source>
</evidence>
<dbReference type="EMBL" id="LNTB01000001">
    <property type="protein sequence ID" value="KSW12252.1"/>
    <property type="molecule type" value="Genomic_DNA"/>
</dbReference>
<proteinExistence type="predicted"/>
<dbReference type="RefSeq" id="WP_058370932.1">
    <property type="nucleotide sequence ID" value="NZ_LNTB01000001.1"/>
</dbReference>
<gene>
    <name evidence="1" type="ORF">CF15_05745</name>
</gene>
<keyword evidence="2" id="KW-1185">Reference proteome</keyword>
<dbReference type="CDD" id="cd11717">
    <property type="entry name" value="THUMP_THUMPD1_like"/>
    <property type="match status" value="1"/>
</dbReference>
<dbReference type="SUPFAM" id="SSF143437">
    <property type="entry name" value="THUMP domain-like"/>
    <property type="match status" value="1"/>
</dbReference>
<dbReference type="AlphaFoldDB" id="A0A0V8RW26"/>
<dbReference type="GO" id="GO:0006400">
    <property type="term" value="P:tRNA modification"/>
    <property type="evidence" value="ECO:0007669"/>
    <property type="project" value="InterPro"/>
</dbReference>
<dbReference type="InterPro" id="IPR040183">
    <property type="entry name" value="THUMPD1-like"/>
</dbReference>
<accession>A0A0V8RW26</accession>
<dbReference type="OrthoDB" id="17326at2157"/>
<protein>
    <submittedName>
        <fullName evidence="1">Uncharacterized protein</fullName>
    </submittedName>
</protein>
<reference evidence="1 2" key="1">
    <citation type="submission" date="2015-11" db="EMBL/GenBank/DDBJ databases">
        <title>Genome sequence of Pyrodictium occultum PL-19, a marine hyperthermophilic archaeon isolated from Volcano, Italy.</title>
        <authorList>
            <person name="Utturkar S."/>
            <person name="Huber H."/>
            <person name="Leptihn S."/>
            <person name="Brown S."/>
            <person name="Stetter K.O."/>
            <person name="Podar M."/>
        </authorList>
    </citation>
    <scope>NUCLEOTIDE SEQUENCE [LARGE SCALE GENOMIC DNA]</scope>
    <source>
        <strain evidence="1 2">PL-19</strain>
    </source>
</reference>
<evidence type="ECO:0000313" key="1">
    <source>
        <dbReference type="EMBL" id="KSW12252.1"/>
    </source>
</evidence>
<sequence length="190" mass="21224">MEHGGVPRYKLFNMIVAHEPGYYSMRRALREIEGILGRVRVFDAPRSLLLLKVDDPYDAVARLARGLSEDSVVLRAIPVDLEVAPYVDYVAEAARELLYSKSSGGSAFAIRLEGRLYDRKTGRLLHKRDAIEAIADGIDLPVNLEEPDLLVLVKVVRVHRSLSYAAIMVAPPCSIYSRARRGRRVCTPGH</sequence>
<organism evidence="1 2">
    <name type="scientific">Pyrodictium occultum</name>
    <dbReference type="NCBI Taxonomy" id="2309"/>
    <lineage>
        <taxon>Archaea</taxon>
        <taxon>Thermoproteota</taxon>
        <taxon>Thermoprotei</taxon>
        <taxon>Desulfurococcales</taxon>
        <taxon>Pyrodictiaceae</taxon>
        <taxon>Pyrodictium</taxon>
    </lineage>
</organism>
<name>A0A0V8RW26_PYROC</name>
<dbReference type="Proteomes" id="UP000053352">
    <property type="component" value="Unassembled WGS sequence"/>
</dbReference>
<dbReference type="STRING" id="2309.CF15_05745"/>
<dbReference type="GO" id="GO:0003723">
    <property type="term" value="F:RNA binding"/>
    <property type="evidence" value="ECO:0007669"/>
    <property type="project" value="InterPro"/>
</dbReference>